<dbReference type="EMBL" id="DUZY01000001">
    <property type="protein sequence ID" value="DAD21287.1"/>
    <property type="molecule type" value="Genomic_DNA"/>
</dbReference>
<keyword evidence="3" id="KW-0498">Mitosis</keyword>
<protein>
    <recommendedName>
        <fullName evidence="1">Anaphase-promoting complex subunit 2</fullName>
    </recommendedName>
</protein>
<dbReference type="InterPro" id="IPR044554">
    <property type="entry name" value="ANAPC2"/>
</dbReference>
<organism evidence="7 8">
    <name type="scientific">Nelumbo nucifera</name>
    <name type="common">Sacred lotus</name>
    <dbReference type="NCBI Taxonomy" id="4432"/>
    <lineage>
        <taxon>Eukaryota</taxon>
        <taxon>Viridiplantae</taxon>
        <taxon>Streptophyta</taxon>
        <taxon>Embryophyta</taxon>
        <taxon>Tracheophyta</taxon>
        <taxon>Spermatophyta</taxon>
        <taxon>Magnoliopsida</taxon>
        <taxon>Proteales</taxon>
        <taxon>Nelumbonaceae</taxon>
        <taxon>Nelumbo</taxon>
    </lineage>
</organism>
<proteinExistence type="predicted"/>
<evidence type="ECO:0000259" key="6">
    <source>
        <dbReference type="SMART" id="SM01013"/>
    </source>
</evidence>
<evidence type="ECO:0000256" key="1">
    <source>
        <dbReference type="ARBA" id="ARBA00016068"/>
    </source>
</evidence>
<evidence type="ECO:0000256" key="4">
    <source>
        <dbReference type="ARBA" id="ARBA00022786"/>
    </source>
</evidence>
<dbReference type="SMART" id="SM01013">
    <property type="entry name" value="APC2"/>
    <property type="match status" value="1"/>
</dbReference>
<evidence type="ECO:0000256" key="5">
    <source>
        <dbReference type="ARBA" id="ARBA00023306"/>
    </source>
</evidence>
<evidence type="ECO:0000313" key="8">
    <source>
        <dbReference type="Proteomes" id="UP000607653"/>
    </source>
</evidence>
<dbReference type="Gene3D" id="1.10.10.10">
    <property type="entry name" value="Winged helix-like DNA-binding domain superfamily/Winged helix DNA-binding domain"/>
    <property type="match status" value="1"/>
</dbReference>
<dbReference type="InterPro" id="IPR014786">
    <property type="entry name" value="ANAPC2_C"/>
</dbReference>
<dbReference type="AlphaFoldDB" id="A0A822XLZ2"/>
<name>A0A822XLZ2_NELNU</name>
<dbReference type="InterPro" id="IPR036390">
    <property type="entry name" value="WH_DNA-bd_sf"/>
</dbReference>
<dbReference type="FunFam" id="1.10.10.10:FF:000331">
    <property type="entry name" value="Anaphase-promoting complex subunit 2"/>
    <property type="match status" value="1"/>
</dbReference>
<reference evidence="7 8" key="1">
    <citation type="journal article" date="2020" name="Mol. Biol. Evol.">
        <title>Distinct Expression and Methylation Patterns for Genes with Different Fates following a Single Whole-Genome Duplication in Flowering Plants.</title>
        <authorList>
            <person name="Shi T."/>
            <person name="Rahmani R.S."/>
            <person name="Gugger P.F."/>
            <person name="Wang M."/>
            <person name="Li H."/>
            <person name="Zhang Y."/>
            <person name="Li Z."/>
            <person name="Wang Q."/>
            <person name="Van de Peer Y."/>
            <person name="Marchal K."/>
            <person name="Chen J."/>
        </authorList>
    </citation>
    <scope>NUCLEOTIDE SEQUENCE [LARGE SCALE GENOMIC DNA]</scope>
    <source>
        <tissue evidence="7">Leaf</tissue>
    </source>
</reference>
<keyword evidence="4" id="KW-0833">Ubl conjugation pathway</keyword>
<evidence type="ECO:0000313" key="7">
    <source>
        <dbReference type="EMBL" id="DAD21287.1"/>
    </source>
</evidence>
<dbReference type="PANTHER" id="PTHR45957">
    <property type="entry name" value="ANAPHASE-PROMOTING COMPLEX SUBUNIT 2"/>
    <property type="match status" value="1"/>
</dbReference>
<dbReference type="PANTHER" id="PTHR45957:SF1">
    <property type="entry name" value="ANAPHASE-PROMOTING COMPLEX SUBUNIT 2"/>
    <property type="match status" value="1"/>
</dbReference>
<dbReference type="SUPFAM" id="SSF46785">
    <property type="entry name" value="Winged helix' DNA-binding domain"/>
    <property type="match status" value="1"/>
</dbReference>
<keyword evidence="2" id="KW-0132">Cell division</keyword>
<gene>
    <name evidence="7" type="ORF">HUJ06_022750</name>
</gene>
<dbReference type="GO" id="GO:0051301">
    <property type="term" value="P:cell division"/>
    <property type="evidence" value="ECO:0007669"/>
    <property type="project" value="UniProtKB-KW"/>
</dbReference>
<sequence>MIDANKNGINSGTCEELLAGDEEGDRSVASVEEQILKEMTVYEKFIMGMLTNFGSMALDRIHNTLKMFCVADPPYDKSLQQLQSFLSSLVSEEKLELRDGMYFLKK</sequence>
<dbReference type="InterPro" id="IPR036388">
    <property type="entry name" value="WH-like_DNA-bd_sf"/>
</dbReference>
<keyword evidence="5" id="KW-0131">Cell cycle</keyword>
<comment type="caution">
    <text evidence="7">The sequence shown here is derived from an EMBL/GenBank/DDBJ whole genome shotgun (WGS) entry which is preliminary data.</text>
</comment>
<dbReference type="GO" id="GO:0005634">
    <property type="term" value="C:nucleus"/>
    <property type="evidence" value="ECO:0007669"/>
    <property type="project" value="UniProtKB-ARBA"/>
</dbReference>
<feature type="domain" description="Anaphase-promoting complex subunit 2 C-terminal" evidence="6">
    <location>
        <begin position="45"/>
        <end position="104"/>
    </location>
</feature>
<evidence type="ECO:0000256" key="2">
    <source>
        <dbReference type="ARBA" id="ARBA00022618"/>
    </source>
</evidence>
<dbReference type="Pfam" id="PF08672">
    <property type="entry name" value="ANAPC2"/>
    <property type="match status" value="1"/>
</dbReference>
<evidence type="ECO:0000256" key="3">
    <source>
        <dbReference type="ARBA" id="ARBA00022776"/>
    </source>
</evidence>
<dbReference type="Proteomes" id="UP000607653">
    <property type="component" value="Unassembled WGS sequence"/>
</dbReference>
<accession>A0A822XLZ2</accession>
<keyword evidence="8" id="KW-1185">Reference proteome</keyword>